<dbReference type="Proteomes" id="UP001156870">
    <property type="component" value="Unassembled WGS sequence"/>
</dbReference>
<dbReference type="AlphaFoldDB" id="A0AA37T0A4"/>
<gene>
    <name evidence="2" type="ORF">GCM10007877_03130</name>
</gene>
<feature type="region of interest" description="Disordered" evidence="1">
    <location>
        <begin position="90"/>
        <end position="111"/>
    </location>
</feature>
<feature type="region of interest" description="Disordered" evidence="1">
    <location>
        <begin position="1"/>
        <end position="76"/>
    </location>
</feature>
<dbReference type="EMBL" id="BSPD01000011">
    <property type="protein sequence ID" value="GLS24599.1"/>
    <property type="molecule type" value="Genomic_DNA"/>
</dbReference>
<sequence length="409" mass="44330">MLSTFASSFFSASSRSETSLSFRQNSAPPQPDTDALALSRSQPSIEREPQEAVRPVEPRGRDEAGSGNRERRGLDFSEEGLALAQRALERPVATTNDDTNEQGPFGDLDGVPPEMMTMFRMIQEISGEISTSPFDESDFSFEFSFSRSMSYSSSFAFSNAGNGQGALLSMEQSSSVELSVSASFSLGDETFSFDFTESRSQSFSAEIALSQSTAPQSSPARRELIDPLVLNFGEPLSFTDQRTLFDLDADGQEESIPLIGENSYFLALDRNGNNEIDDGSELFGPATGNGFEELALFDQYSFGGNGNGLIDIGDSIFNQLSLFRPDTFVSDFINADNVENDSDNTQQNNGNLISGISLQQAGVSFIYLAAEQASFEYVDEDNNLLARAAYESTYGGAVSGSIQHIDIAV</sequence>
<dbReference type="RefSeq" id="WP_232595508.1">
    <property type="nucleotide sequence ID" value="NZ_BSPD01000011.1"/>
</dbReference>
<evidence type="ECO:0000313" key="3">
    <source>
        <dbReference type="Proteomes" id="UP001156870"/>
    </source>
</evidence>
<reference evidence="2 3" key="1">
    <citation type="journal article" date="2014" name="Int. J. Syst. Evol. Microbiol.">
        <title>Complete genome sequence of Corynebacterium casei LMG S-19264T (=DSM 44701T), isolated from a smear-ripened cheese.</title>
        <authorList>
            <consortium name="US DOE Joint Genome Institute (JGI-PGF)"/>
            <person name="Walter F."/>
            <person name="Albersmeier A."/>
            <person name="Kalinowski J."/>
            <person name="Ruckert C."/>
        </authorList>
    </citation>
    <scope>NUCLEOTIDE SEQUENCE [LARGE SCALE GENOMIC DNA]</scope>
    <source>
        <strain evidence="2 3">NBRC 110095</strain>
    </source>
</reference>
<dbReference type="PANTHER" id="PTHR39431">
    <property type="entry name" value="FRPA/C-RELATED PROTEIN"/>
    <property type="match status" value="1"/>
</dbReference>
<evidence type="ECO:0000256" key="1">
    <source>
        <dbReference type="SAM" id="MobiDB-lite"/>
    </source>
</evidence>
<feature type="compositionally biased region" description="Basic and acidic residues" evidence="1">
    <location>
        <begin position="45"/>
        <end position="75"/>
    </location>
</feature>
<comment type="caution">
    <text evidence="2">The sequence shown here is derived from an EMBL/GenBank/DDBJ whole genome shotgun (WGS) entry which is preliminary data.</text>
</comment>
<keyword evidence="3" id="KW-1185">Reference proteome</keyword>
<accession>A0AA37T0A4</accession>
<name>A0AA37T0A4_9GAMM</name>
<proteinExistence type="predicted"/>
<organism evidence="2 3">
    <name type="scientific">Marinibactrum halimedae</name>
    <dbReference type="NCBI Taxonomy" id="1444977"/>
    <lineage>
        <taxon>Bacteria</taxon>
        <taxon>Pseudomonadati</taxon>
        <taxon>Pseudomonadota</taxon>
        <taxon>Gammaproteobacteria</taxon>
        <taxon>Cellvibrionales</taxon>
        <taxon>Cellvibrionaceae</taxon>
        <taxon>Marinibactrum</taxon>
    </lineage>
</organism>
<evidence type="ECO:0000313" key="2">
    <source>
        <dbReference type="EMBL" id="GLS24599.1"/>
    </source>
</evidence>
<feature type="compositionally biased region" description="Low complexity" evidence="1">
    <location>
        <begin position="1"/>
        <end position="23"/>
    </location>
</feature>
<protein>
    <recommendedName>
        <fullName evidence="4">VCBS repeat-containing protein</fullName>
    </recommendedName>
</protein>
<dbReference type="PANTHER" id="PTHR39431:SF1">
    <property type="entry name" value="FRPA_C-RELATED PROTEIN"/>
    <property type="match status" value="1"/>
</dbReference>
<evidence type="ECO:0008006" key="4">
    <source>
        <dbReference type="Google" id="ProtNLM"/>
    </source>
</evidence>